<dbReference type="RefSeq" id="WP_157028030.1">
    <property type="nucleotide sequence ID" value="NZ_WQMS01000016.1"/>
</dbReference>
<evidence type="ECO:0000256" key="1">
    <source>
        <dbReference type="SAM" id="SignalP"/>
    </source>
</evidence>
<feature type="signal peptide" evidence="1">
    <location>
        <begin position="1"/>
        <end position="20"/>
    </location>
</feature>
<feature type="chain" id="PRO_5026043077" evidence="1">
    <location>
        <begin position="21"/>
        <end position="239"/>
    </location>
</feature>
<dbReference type="Proteomes" id="UP000441389">
    <property type="component" value="Unassembled WGS sequence"/>
</dbReference>
<evidence type="ECO:0000313" key="2">
    <source>
        <dbReference type="EMBL" id="MVO79103.1"/>
    </source>
</evidence>
<organism evidence="2 3">
    <name type="scientific">Sphingomonas horti</name>
    <dbReference type="NCBI Taxonomy" id="2682842"/>
    <lineage>
        <taxon>Bacteria</taxon>
        <taxon>Pseudomonadati</taxon>
        <taxon>Pseudomonadota</taxon>
        <taxon>Alphaproteobacteria</taxon>
        <taxon>Sphingomonadales</taxon>
        <taxon>Sphingomonadaceae</taxon>
        <taxon>Sphingomonas</taxon>
    </lineage>
</organism>
<gene>
    <name evidence="2" type="ORF">GON01_14305</name>
</gene>
<keyword evidence="1" id="KW-0732">Signal</keyword>
<name>A0A6I4J4R8_9SPHN</name>
<dbReference type="GO" id="GO:0006974">
    <property type="term" value="P:DNA damage response"/>
    <property type="evidence" value="ECO:0007669"/>
    <property type="project" value="TreeGrafter"/>
</dbReference>
<comment type="caution">
    <text evidence="2">The sequence shown here is derived from an EMBL/GenBank/DDBJ whole genome shotgun (WGS) entry which is preliminary data.</text>
</comment>
<protein>
    <submittedName>
        <fullName evidence="2">DUF541 domain-containing protein</fullName>
    </submittedName>
</protein>
<dbReference type="AlphaFoldDB" id="A0A6I4J4R8"/>
<dbReference type="InterPro" id="IPR052022">
    <property type="entry name" value="26kDa_periplasmic_antigen"/>
</dbReference>
<proteinExistence type="predicted"/>
<dbReference type="PANTHER" id="PTHR34387:SF1">
    <property type="entry name" value="PERIPLASMIC IMMUNOGENIC PROTEIN"/>
    <property type="match status" value="1"/>
</dbReference>
<reference evidence="2 3" key="1">
    <citation type="submission" date="2019-12" db="EMBL/GenBank/DDBJ databases">
        <authorList>
            <person name="Huq M.A."/>
        </authorList>
    </citation>
    <scope>NUCLEOTIDE SEQUENCE [LARGE SCALE GENOMIC DNA]</scope>
    <source>
        <strain evidence="2 3">MAH-20</strain>
    </source>
</reference>
<dbReference type="Gene3D" id="3.30.110.170">
    <property type="entry name" value="Protein of unknown function (DUF541), domain 1"/>
    <property type="match status" value="1"/>
</dbReference>
<dbReference type="Pfam" id="PF04402">
    <property type="entry name" value="SIMPL"/>
    <property type="match status" value="1"/>
</dbReference>
<accession>A0A6I4J4R8</accession>
<keyword evidence="3" id="KW-1185">Reference proteome</keyword>
<dbReference type="PANTHER" id="PTHR34387">
    <property type="entry name" value="SLR1258 PROTEIN"/>
    <property type="match status" value="1"/>
</dbReference>
<sequence>MIMKSIATLALSALAAPALAQTMPVPVQTISGTVLDVTAEGQSTRTPDLATISAGVVTQAADAAGAMRENATRMERVIAALKRAGIADKDLRTASISLQPQYRYGENQPPVITGYQASNSVTVKFRDIGKAGLILDALVATGANQISGPDLGLDNPAAAMDEARLDAIAKARARADLYARAAGLSVKRILSISENTMETPRPLPVMMRAQGMVAEAAKSQILPGEQELRVNLSVRFELQ</sequence>
<evidence type="ECO:0000313" key="3">
    <source>
        <dbReference type="Proteomes" id="UP000441389"/>
    </source>
</evidence>
<dbReference type="EMBL" id="WQMS01000016">
    <property type="protein sequence ID" value="MVO79103.1"/>
    <property type="molecule type" value="Genomic_DNA"/>
</dbReference>
<dbReference type="InterPro" id="IPR007497">
    <property type="entry name" value="SIMPL/DUF541"/>
</dbReference>
<dbReference type="Gene3D" id="3.30.70.2970">
    <property type="entry name" value="Protein of unknown function (DUF541), domain 2"/>
    <property type="match status" value="1"/>
</dbReference>